<dbReference type="AlphaFoldDB" id="A0A0L0FBU4"/>
<dbReference type="RefSeq" id="XP_014148134.1">
    <property type="nucleotide sequence ID" value="XM_014292659.1"/>
</dbReference>
<evidence type="ECO:0000256" key="1">
    <source>
        <dbReference type="SAM" id="MobiDB-lite"/>
    </source>
</evidence>
<protein>
    <submittedName>
        <fullName evidence="2">Uncharacterized protein</fullName>
    </submittedName>
</protein>
<reference evidence="2 3" key="1">
    <citation type="submission" date="2011-02" db="EMBL/GenBank/DDBJ databases">
        <title>The Genome Sequence of Sphaeroforma arctica JP610.</title>
        <authorList>
            <consortium name="The Broad Institute Genome Sequencing Platform"/>
            <person name="Russ C."/>
            <person name="Cuomo C."/>
            <person name="Young S.K."/>
            <person name="Zeng Q."/>
            <person name="Gargeya S."/>
            <person name="Alvarado L."/>
            <person name="Berlin A."/>
            <person name="Chapman S.B."/>
            <person name="Chen Z."/>
            <person name="Freedman E."/>
            <person name="Gellesch M."/>
            <person name="Goldberg J."/>
            <person name="Griggs A."/>
            <person name="Gujja S."/>
            <person name="Heilman E."/>
            <person name="Heiman D."/>
            <person name="Howarth C."/>
            <person name="Mehta T."/>
            <person name="Neiman D."/>
            <person name="Pearson M."/>
            <person name="Roberts A."/>
            <person name="Saif S."/>
            <person name="Shea T."/>
            <person name="Shenoy N."/>
            <person name="Sisk P."/>
            <person name="Stolte C."/>
            <person name="Sykes S."/>
            <person name="White J."/>
            <person name="Yandava C."/>
            <person name="Burger G."/>
            <person name="Gray M.W."/>
            <person name="Holland P.W.H."/>
            <person name="King N."/>
            <person name="Lang F.B.F."/>
            <person name="Roger A.J."/>
            <person name="Ruiz-Trillo I."/>
            <person name="Haas B."/>
            <person name="Nusbaum C."/>
            <person name="Birren B."/>
        </authorList>
    </citation>
    <scope>NUCLEOTIDE SEQUENCE [LARGE SCALE GENOMIC DNA]</scope>
    <source>
        <strain evidence="2 3">JP610</strain>
    </source>
</reference>
<accession>A0A0L0FBU4</accession>
<sequence>MEVPGKVIYFYEDAAAENDAEDKGDLYNMVLCDALFPSFTRISIDPRLVFDHACASYESAFKRLTRAMKDRAEGESEKDLEVAPETEKKVKQLDE</sequence>
<organism evidence="2 3">
    <name type="scientific">Sphaeroforma arctica JP610</name>
    <dbReference type="NCBI Taxonomy" id="667725"/>
    <lineage>
        <taxon>Eukaryota</taxon>
        <taxon>Ichthyosporea</taxon>
        <taxon>Ichthyophonida</taxon>
        <taxon>Sphaeroforma</taxon>
    </lineage>
</organism>
<evidence type="ECO:0000313" key="3">
    <source>
        <dbReference type="Proteomes" id="UP000054560"/>
    </source>
</evidence>
<feature type="region of interest" description="Disordered" evidence="1">
    <location>
        <begin position="72"/>
        <end position="95"/>
    </location>
</feature>
<keyword evidence="3" id="KW-1185">Reference proteome</keyword>
<proteinExistence type="predicted"/>
<dbReference type="Proteomes" id="UP000054560">
    <property type="component" value="Unassembled WGS sequence"/>
</dbReference>
<evidence type="ECO:0000313" key="2">
    <source>
        <dbReference type="EMBL" id="KNC74232.1"/>
    </source>
</evidence>
<name>A0A0L0FBU4_9EUKA</name>
<gene>
    <name evidence="2" type="ORF">SARC_13215</name>
</gene>
<dbReference type="EMBL" id="KQ244622">
    <property type="protein sequence ID" value="KNC74232.1"/>
    <property type="molecule type" value="Genomic_DNA"/>
</dbReference>
<dbReference type="GeneID" id="25913719"/>